<evidence type="ECO:0000256" key="6">
    <source>
        <dbReference type="ARBA" id="ARBA00023136"/>
    </source>
</evidence>
<dbReference type="STRING" id="54.SAMN02745121_02219"/>
<comment type="subcellular location">
    <subcellularLocation>
        <location evidence="1">Cell membrane</location>
        <topology evidence="1">Multi-pass membrane protein</topology>
    </subcellularLocation>
</comment>
<dbReference type="GO" id="GO:0005886">
    <property type="term" value="C:plasma membrane"/>
    <property type="evidence" value="ECO:0007669"/>
    <property type="project" value="UniProtKB-SubCell"/>
</dbReference>
<keyword evidence="3" id="KW-1003">Cell membrane</keyword>
<proteinExistence type="inferred from homology"/>
<evidence type="ECO:0000313" key="8">
    <source>
        <dbReference type="EMBL" id="SFD92298.1"/>
    </source>
</evidence>
<name>A0A1I1WD39_9BACT</name>
<dbReference type="Pfam" id="PF00420">
    <property type="entry name" value="Oxidored_q2"/>
    <property type="match status" value="1"/>
</dbReference>
<gene>
    <name evidence="8" type="ORF">SAMN02745121_02219</name>
</gene>
<sequence>MTGALGIYNYWIYVLLMMIGLYGVIAKPNLIKQAIALGLFQTGIFLYYISMAVIDGGTAPVWTTILDGAQKYEGPYDNPLPHVLILTAIVVSVSVLAVALALIINIKRTYGTIEYDELEAMDQADKRADYQRGQVVDAADDVEHRLEGHHHA</sequence>
<keyword evidence="5 7" id="KW-1133">Transmembrane helix</keyword>
<evidence type="ECO:0000256" key="2">
    <source>
        <dbReference type="ARBA" id="ARBA00010388"/>
    </source>
</evidence>
<dbReference type="AlphaFoldDB" id="A0A1I1WD39"/>
<feature type="transmembrane region" description="Helical" evidence="7">
    <location>
        <begin position="34"/>
        <end position="54"/>
    </location>
</feature>
<dbReference type="RefSeq" id="WP_245913597.1">
    <property type="nucleotide sequence ID" value="NZ_FOMX01000006.1"/>
</dbReference>
<evidence type="ECO:0000256" key="5">
    <source>
        <dbReference type="ARBA" id="ARBA00022989"/>
    </source>
</evidence>
<dbReference type="NCBIfam" id="NF005624">
    <property type="entry name" value="PRK07375.2-3"/>
    <property type="match status" value="1"/>
</dbReference>
<evidence type="ECO:0000256" key="7">
    <source>
        <dbReference type="SAM" id="Phobius"/>
    </source>
</evidence>
<dbReference type="PANTHER" id="PTHR34583">
    <property type="entry name" value="ANTIPORTER SUBUNIT MNHC2-RELATED"/>
    <property type="match status" value="1"/>
</dbReference>
<dbReference type="InterPro" id="IPR050601">
    <property type="entry name" value="CPA3_antiporter_subunitC"/>
</dbReference>
<evidence type="ECO:0000256" key="1">
    <source>
        <dbReference type="ARBA" id="ARBA00004651"/>
    </source>
</evidence>
<dbReference type="PANTHER" id="PTHR34583:SF2">
    <property type="entry name" value="ANTIPORTER SUBUNIT MNHC2-RELATED"/>
    <property type="match status" value="1"/>
</dbReference>
<dbReference type="Proteomes" id="UP000199400">
    <property type="component" value="Unassembled WGS sequence"/>
</dbReference>
<dbReference type="EMBL" id="FOMX01000006">
    <property type="protein sequence ID" value="SFD92298.1"/>
    <property type="molecule type" value="Genomic_DNA"/>
</dbReference>
<keyword evidence="4 7" id="KW-0812">Transmembrane</keyword>
<keyword evidence="6 7" id="KW-0472">Membrane</keyword>
<reference evidence="9" key="1">
    <citation type="submission" date="2016-10" db="EMBL/GenBank/DDBJ databases">
        <authorList>
            <person name="Varghese N."/>
            <person name="Submissions S."/>
        </authorList>
    </citation>
    <scope>NUCLEOTIDE SEQUENCE [LARGE SCALE GENOMIC DNA]</scope>
    <source>
        <strain evidence="9">ATCC 25963</strain>
    </source>
</reference>
<dbReference type="Gene3D" id="1.10.287.3510">
    <property type="match status" value="1"/>
</dbReference>
<feature type="transmembrane region" description="Helical" evidence="7">
    <location>
        <begin position="83"/>
        <end position="104"/>
    </location>
</feature>
<protein>
    <submittedName>
        <fullName evidence="8">Multisubunit sodium/proton antiporter, MrpC subunit</fullName>
    </submittedName>
</protein>
<evidence type="ECO:0000256" key="4">
    <source>
        <dbReference type="ARBA" id="ARBA00022692"/>
    </source>
</evidence>
<feature type="transmembrane region" description="Helical" evidence="7">
    <location>
        <begin position="6"/>
        <end position="25"/>
    </location>
</feature>
<accession>A0A1I1WD39</accession>
<evidence type="ECO:0000256" key="3">
    <source>
        <dbReference type="ARBA" id="ARBA00022475"/>
    </source>
</evidence>
<dbReference type="InterPro" id="IPR039428">
    <property type="entry name" value="NUOK/Mnh_C1-like"/>
</dbReference>
<keyword evidence="9" id="KW-1185">Reference proteome</keyword>
<evidence type="ECO:0000313" key="9">
    <source>
        <dbReference type="Proteomes" id="UP000199400"/>
    </source>
</evidence>
<comment type="similarity">
    <text evidence="2">Belongs to the CPA3 antiporters (TC 2.A.63) subunit C family.</text>
</comment>
<organism evidence="8 9">
    <name type="scientific">Nannocystis exedens</name>
    <dbReference type="NCBI Taxonomy" id="54"/>
    <lineage>
        <taxon>Bacteria</taxon>
        <taxon>Pseudomonadati</taxon>
        <taxon>Myxococcota</taxon>
        <taxon>Polyangia</taxon>
        <taxon>Nannocystales</taxon>
        <taxon>Nannocystaceae</taxon>
        <taxon>Nannocystis</taxon>
    </lineage>
</organism>